<dbReference type="GeneTree" id="ENSGT00540000073797"/>
<dbReference type="PROSITE" id="PS50209">
    <property type="entry name" value="CARD"/>
    <property type="match status" value="1"/>
</dbReference>
<dbReference type="SUPFAM" id="SSF47986">
    <property type="entry name" value="DEATH domain"/>
    <property type="match status" value="2"/>
</dbReference>
<dbReference type="GeneID" id="103141090"/>
<dbReference type="InterPro" id="IPR001315">
    <property type="entry name" value="CARD"/>
</dbReference>
<dbReference type="STRING" id="48698.ENSPFOP00000001173"/>
<dbReference type="RefSeq" id="XP_016529103.1">
    <property type="nucleotide sequence ID" value="XM_016673617.1"/>
</dbReference>
<evidence type="ECO:0000313" key="4">
    <source>
        <dbReference type="Proteomes" id="UP000028760"/>
    </source>
</evidence>
<dbReference type="AlphaFoldDB" id="A0A087X5X0"/>
<protein>
    <submittedName>
        <fullName evidence="3">Zgc:174906</fullName>
    </submittedName>
</protein>
<dbReference type="Pfam" id="PF00619">
    <property type="entry name" value="CARD"/>
    <property type="match status" value="1"/>
</dbReference>
<dbReference type="InterPro" id="IPR011029">
    <property type="entry name" value="DEATH-like_dom_sf"/>
</dbReference>
<feature type="domain" description="CARD" evidence="2">
    <location>
        <begin position="4"/>
        <end position="82"/>
    </location>
</feature>
<dbReference type="GO" id="GO:0042981">
    <property type="term" value="P:regulation of apoptotic process"/>
    <property type="evidence" value="ECO:0007669"/>
    <property type="project" value="InterPro"/>
</dbReference>
<dbReference type="Ensembl" id="ENSPFOT00000001176.2">
    <property type="protein sequence ID" value="ENSPFOP00000001173.2"/>
    <property type="gene ID" value="ENSPFOG00000001280.2"/>
</dbReference>
<evidence type="ECO:0000259" key="1">
    <source>
        <dbReference type="PROSITE" id="PS50017"/>
    </source>
</evidence>
<accession>A0A087X5X0</accession>
<reference evidence="4" key="1">
    <citation type="submission" date="2013-10" db="EMBL/GenBank/DDBJ databases">
        <authorList>
            <person name="Schartl M."/>
            <person name="Warren W."/>
        </authorList>
    </citation>
    <scope>NUCLEOTIDE SEQUENCE [LARGE SCALE GENOMIC DNA]</scope>
    <source>
        <strain evidence="4">female</strain>
    </source>
</reference>
<evidence type="ECO:0000313" key="3">
    <source>
        <dbReference type="Ensembl" id="ENSPFOP00000001173.2"/>
    </source>
</evidence>
<dbReference type="PROSITE" id="PS50017">
    <property type="entry name" value="DEATH_DOMAIN"/>
    <property type="match status" value="1"/>
</dbReference>
<name>A0A087X5X0_POEFO</name>
<evidence type="ECO:0000259" key="2">
    <source>
        <dbReference type="PROSITE" id="PS50209"/>
    </source>
</evidence>
<reference evidence="3" key="2">
    <citation type="submission" date="2025-08" db="UniProtKB">
        <authorList>
            <consortium name="Ensembl"/>
        </authorList>
    </citation>
    <scope>IDENTIFICATION</scope>
</reference>
<keyword evidence="4" id="KW-1185">Reference proteome</keyword>
<dbReference type="Proteomes" id="UP000028760">
    <property type="component" value="Unassembled WGS sequence"/>
</dbReference>
<dbReference type="eggNOG" id="ENOG502S1MT">
    <property type="taxonomic scope" value="Eukaryota"/>
</dbReference>
<dbReference type="GO" id="GO:0007165">
    <property type="term" value="P:signal transduction"/>
    <property type="evidence" value="ECO:0007669"/>
    <property type="project" value="InterPro"/>
</dbReference>
<dbReference type="CDD" id="cd01671">
    <property type="entry name" value="CARD"/>
    <property type="match status" value="1"/>
</dbReference>
<proteinExistence type="predicted"/>
<dbReference type="Gene3D" id="1.10.533.10">
    <property type="entry name" value="Death Domain, Fas"/>
    <property type="match status" value="2"/>
</dbReference>
<dbReference type="Pfam" id="PF00531">
    <property type="entry name" value="Death"/>
    <property type="match status" value="1"/>
</dbReference>
<dbReference type="OMA" id="AMLRYWS"/>
<organism evidence="3 4">
    <name type="scientific">Poecilia formosa</name>
    <name type="common">Amazon molly</name>
    <name type="synonym">Limia formosa</name>
    <dbReference type="NCBI Taxonomy" id="48698"/>
    <lineage>
        <taxon>Eukaryota</taxon>
        <taxon>Metazoa</taxon>
        <taxon>Chordata</taxon>
        <taxon>Craniata</taxon>
        <taxon>Vertebrata</taxon>
        <taxon>Euteleostomi</taxon>
        <taxon>Actinopterygii</taxon>
        <taxon>Neopterygii</taxon>
        <taxon>Teleostei</taxon>
        <taxon>Neoteleostei</taxon>
        <taxon>Acanthomorphata</taxon>
        <taxon>Ovalentaria</taxon>
        <taxon>Atherinomorphae</taxon>
        <taxon>Cyprinodontiformes</taxon>
        <taxon>Poeciliidae</taxon>
        <taxon>Poeciliinae</taxon>
        <taxon>Poecilia</taxon>
    </lineage>
</organism>
<dbReference type="EMBL" id="AYCK01006621">
    <property type="status" value="NOT_ANNOTATED_CDS"/>
    <property type="molecule type" value="Genomic_DNA"/>
</dbReference>
<reference evidence="3" key="3">
    <citation type="submission" date="2025-09" db="UniProtKB">
        <authorList>
            <consortium name="Ensembl"/>
        </authorList>
    </citation>
    <scope>IDENTIFICATION</scope>
</reference>
<dbReference type="InterPro" id="IPR000488">
    <property type="entry name" value="Death_dom"/>
</dbReference>
<feature type="domain" description="Death" evidence="1">
    <location>
        <begin position="129"/>
        <end position="213"/>
    </location>
</feature>
<dbReference type="CDD" id="cd01670">
    <property type="entry name" value="Death"/>
    <property type="match status" value="1"/>
</dbReference>
<sequence>MAEEAADVVHLLKGQKATLIEILRADADFVVQHAHSRYLVSDQGYEKIQSCRVPSEKVQELLDHVIWRGPEAAQGMLDLLKEKEIQETFPKLDFVKDLRVKTPLSVEESELQGPTPAKKALRKGCGRVTEKQLMIVAKGLGSNWRQIGIQGLGIKNVKLEQIEEEKRTYVERVFAMLIYWRNQKKEKATAANLHSLLSQEDLEVPPESIECLLETD</sequence>